<dbReference type="SUPFAM" id="SSF103473">
    <property type="entry name" value="MFS general substrate transporter"/>
    <property type="match status" value="1"/>
</dbReference>
<evidence type="ECO:0000256" key="1">
    <source>
        <dbReference type="ARBA" id="ARBA00004651"/>
    </source>
</evidence>
<dbReference type="AlphaFoldDB" id="A0A8J3F4T0"/>
<dbReference type="Gene3D" id="1.20.1250.20">
    <property type="entry name" value="MFS general substrate transporter like domains"/>
    <property type="match status" value="1"/>
</dbReference>
<evidence type="ECO:0000256" key="2">
    <source>
        <dbReference type="ARBA" id="ARBA00008537"/>
    </source>
</evidence>
<dbReference type="GO" id="GO:0005886">
    <property type="term" value="C:plasma membrane"/>
    <property type="evidence" value="ECO:0007669"/>
    <property type="project" value="UniProtKB-SubCell"/>
</dbReference>
<keyword evidence="6 8" id="KW-1133">Transmembrane helix</keyword>
<feature type="transmembrane region" description="Helical" evidence="8">
    <location>
        <begin position="60"/>
        <end position="81"/>
    </location>
</feature>
<feature type="transmembrane region" description="Helical" evidence="8">
    <location>
        <begin position="486"/>
        <end position="503"/>
    </location>
</feature>
<dbReference type="EMBL" id="BMDP01000001">
    <property type="protein sequence ID" value="GGI53359.1"/>
    <property type="molecule type" value="Genomic_DNA"/>
</dbReference>
<feature type="transmembrane region" description="Helical" evidence="8">
    <location>
        <begin position="342"/>
        <end position="361"/>
    </location>
</feature>
<dbReference type="PANTHER" id="PTHR42718">
    <property type="entry name" value="MAJOR FACILITATOR SUPERFAMILY MULTIDRUG TRANSPORTER MFSC"/>
    <property type="match status" value="1"/>
</dbReference>
<dbReference type="InterPro" id="IPR020846">
    <property type="entry name" value="MFS_dom"/>
</dbReference>
<proteinExistence type="inferred from homology"/>
<dbReference type="GO" id="GO:0022857">
    <property type="term" value="F:transmembrane transporter activity"/>
    <property type="evidence" value="ECO:0007669"/>
    <property type="project" value="InterPro"/>
</dbReference>
<evidence type="ECO:0000313" key="11">
    <source>
        <dbReference type="Proteomes" id="UP000627205"/>
    </source>
</evidence>
<keyword evidence="4" id="KW-1003">Cell membrane</keyword>
<evidence type="ECO:0000313" key="10">
    <source>
        <dbReference type="EMBL" id="GGI53359.1"/>
    </source>
</evidence>
<comment type="caution">
    <text evidence="10">The sequence shown here is derived from an EMBL/GenBank/DDBJ whole genome shotgun (WGS) entry which is preliminary data.</text>
</comment>
<gene>
    <name evidence="10" type="ORF">GCM10011430_05330</name>
</gene>
<feature type="transmembrane region" description="Helical" evidence="8">
    <location>
        <begin position="405"/>
        <end position="427"/>
    </location>
</feature>
<feature type="transmembrane region" description="Helical" evidence="8">
    <location>
        <begin position="20"/>
        <end position="40"/>
    </location>
</feature>
<evidence type="ECO:0000256" key="6">
    <source>
        <dbReference type="ARBA" id="ARBA00022989"/>
    </source>
</evidence>
<name>A0A8J3F4T0_9BURK</name>
<dbReference type="Proteomes" id="UP000627205">
    <property type="component" value="Unassembled WGS sequence"/>
</dbReference>
<reference evidence="10" key="2">
    <citation type="submission" date="2020-09" db="EMBL/GenBank/DDBJ databases">
        <authorList>
            <person name="Sun Q."/>
            <person name="Sedlacek I."/>
        </authorList>
    </citation>
    <scope>NUCLEOTIDE SEQUENCE</scope>
    <source>
        <strain evidence="10">CCM 7664</strain>
    </source>
</reference>
<keyword evidence="7 8" id="KW-0472">Membrane</keyword>
<evidence type="ECO:0000256" key="7">
    <source>
        <dbReference type="ARBA" id="ARBA00023136"/>
    </source>
</evidence>
<feature type="transmembrane region" description="Helical" evidence="8">
    <location>
        <begin position="93"/>
        <end position="115"/>
    </location>
</feature>
<keyword evidence="5 8" id="KW-0812">Transmembrane</keyword>
<sequence>MSATPNKTGGLPPLSGTPLVLGTLALSLAVFMNVLDSSIANVSIPAISGDLGVSPQQGTWVITSFAVSNAISVPLTGWLTMRFGPVKLFVSSIILFIIASALCGLAPSIGILIAARVLQGAVAGPMIPLSQALLLASYPPAKSGMALAFWGMTTLVAPVAGPLLGGWISDNYTWPWIFYINIPIGLFAAWATWSIYKHREGKTVKLPIDKVGLGLLVIWVGSLQVMLDKGKELDWFNSGIVIALAVIAVVAFIYFVIWELGEKHPVVDLSLFAGRNFSGGVVAISVGYGLFFGSLVILPLWLQTQLGYTATEAGKVMAPVGVLAIIMSPIVGKMLPKVDARIVATMAFLIFAVVFFMRAQFNENVDFYTLMVPTVIQGAAMAMFFIPLTSIILSGQPSEKIPAAAGLSNFVRIMFGGMGTSIISTMWDDRSILHHAQLAEYTGAHNLAFTQAVNGLMARGMSQQEAWAVVERTMTVQASTLGATDIFWISGILFVVLIGFVWLTKPSKSAAPVDAGGAH</sequence>
<dbReference type="InterPro" id="IPR011701">
    <property type="entry name" value="MFS"/>
</dbReference>
<feature type="transmembrane region" description="Helical" evidence="8">
    <location>
        <begin position="145"/>
        <end position="164"/>
    </location>
</feature>
<feature type="transmembrane region" description="Helical" evidence="8">
    <location>
        <begin position="176"/>
        <end position="196"/>
    </location>
</feature>
<evidence type="ECO:0000259" key="9">
    <source>
        <dbReference type="PROSITE" id="PS50850"/>
    </source>
</evidence>
<evidence type="ECO:0000256" key="5">
    <source>
        <dbReference type="ARBA" id="ARBA00022692"/>
    </source>
</evidence>
<dbReference type="CDD" id="cd17503">
    <property type="entry name" value="MFS_LmrB_MDR_like"/>
    <property type="match status" value="1"/>
</dbReference>
<dbReference type="PROSITE" id="PS50850">
    <property type="entry name" value="MFS"/>
    <property type="match status" value="1"/>
</dbReference>
<protein>
    <submittedName>
        <fullName evidence="10">MFS transporter</fullName>
    </submittedName>
</protein>
<reference evidence="10" key="1">
    <citation type="journal article" date="2014" name="Int. J. Syst. Evol. Microbiol.">
        <title>Complete genome sequence of Corynebacterium casei LMG S-19264T (=DSM 44701T), isolated from a smear-ripened cheese.</title>
        <authorList>
            <consortium name="US DOE Joint Genome Institute (JGI-PGF)"/>
            <person name="Walter F."/>
            <person name="Albersmeier A."/>
            <person name="Kalinowski J."/>
            <person name="Ruckert C."/>
        </authorList>
    </citation>
    <scope>NUCLEOTIDE SEQUENCE</scope>
    <source>
        <strain evidence="10">CCM 7664</strain>
    </source>
</reference>
<dbReference type="InterPro" id="IPR036259">
    <property type="entry name" value="MFS_trans_sf"/>
</dbReference>
<dbReference type="InterPro" id="IPR004638">
    <property type="entry name" value="EmrB-like"/>
</dbReference>
<feature type="transmembrane region" description="Helical" evidence="8">
    <location>
        <begin position="367"/>
        <end position="393"/>
    </location>
</feature>
<feature type="domain" description="Major facilitator superfamily (MFS) profile" evidence="9">
    <location>
        <begin position="22"/>
        <end position="509"/>
    </location>
</feature>
<dbReference type="Pfam" id="PF07690">
    <property type="entry name" value="MFS_1"/>
    <property type="match status" value="1"/>
</dbReference>
<comment type="subcellular location">
    <subcellularLocation>
        <location evidence="1">Cell membrane</location>
        <topology evidence="1">Multi-pass membrane protein</topology>
    </subcellularLocation>
</comment>
<dbReference type="RefSeq" id="WP_188419415.1">
    <property type="nucleotide sequence ID" value="NZ_BMDP01000001.1"/>
</dbReference>
<accession>A0A8J3F4T0</accession>
<keyword evidence="11" id="KW-1185">Reference proteome</keyword>
<evidence type="ECO:0000256" key="8">
    <source>
        <dbReference type="SAM" id="Phobius"/>
    </source>
</evidence>
<feature type="transmembrane region" description="Helical" evidence="8">
    <location>
        <begin position="239"/>
        <end position="260"/>
    </location>
</feature>
<feature type="transmembrane region" description="Helical" evidence="8">
    <location>
        <begin position="281"/>
        <end position="304"/>
    </location>
</feature>
<organism evidence="10 11">
    <name type="scientific">Oxalicibacterium solurbis</name>
    <dbReference type="NCBI Taxonomy" id="69280"/>
    <lineage>
        <taxon>Bacteria</taxon>
        <taxon>Pseudomonadati</taxon>
        <taxon>Pseudomonadota</taxon>
        <taxon>Betaproteobacteria</taxon>
        <taxon>Burkholderiales</taxon>
        <taxon>Oxalobacteraceae</taxon>
        <taxon>Oxalicibacterium</taxon>
    </lineage>
</organism>
<comment type="similarity">
    <text evidence="2">Belongs to the major facilitator superfamily. EmrB family.</text>
</comment>
<dbReference type="NCBIfam" id="TIGR00711">
    <property type="entry name" value="efflux_EmrB"/>
    <property type="match status" value="1"/>
</dbReference>
<dbReference type="PANTHER" id="PTHR42718:SF9">
    <property type="entry name" value="MAJOR FACILITATOR SUPERFAMILY MULTIDRUG TRANSPORTER MFSC"/>
    <property type="match status" value="1"/>
</dbReference>
<evidence type="ECO:0000256" key="3">
    <source>
        <dbReference type="ARBA" id="ARBA00022448"/>
    </source>
</evidence>
<keyword evidence="3" id="KW-0813">Transport</keyword>
<evidence type="ECO:0000256" key="4">
    <source>
        <dbReference type="ARBA" id="ARBA00022475"/>
    </source>
</evidence>
<feature type="transmembrane region" description="Helical" evidence="8">
    <location>
        <begin position="316"/>
        <end position="335"/>
    </location>
</feature>
<dbReference type="Gene3D" id="1.20.1720.10">
    <property type="entry name" value="Multidrug resistance protein D"/>
    <property type="match status" value="1"/>
</dbReference>